<name>A0A1H5WFK1_9BACT</name>
<proteinExistence type="inferred from homology"/>
<evidence type="ECO:0000256" key="9">
    <source>
        <dbReference type="ARBA" id="ARBA00023237"/>
    </source>
</evidence>
<evidence type="ECO:0000256" key="6">
    <source>
        <dbReference type="ARBA" id="ARBA00023077"/>
    </source>
</evidence>
<sequence length="574" mass="63019">MRETVVVLGEIEPVTIGESARPVVTLDLLPLVQGDVEDALRTDASVDIQQRAPGGVMNDVSIRGASFEQTLVLLNGLRLDDVETSHFNLDPPVPLLAIVGADVLHGSGSTLYGSDAIGGVIDLRTRKPEGDSLLLRAGGGSFASDEEGVLATLARTRFSETLAADRARSEGFQFDRDYRTQDVSSESWYKSALGTSDLLLAGDERLFGANLFFGNYPSWERTKGWFGALTQQFSEHTTASVAYRRHTDEFVLFRYQPSIYENNHIDQGYEGSVRDSRTLRHGLTLLTGLDETTDQIHSTNLGDHGRNRGAGYGELQWHGVRGSLTGGLREEVFSGGRVVSSPMGEGTLRLGEDWKLRGAVSYGFRLPTFLDLYYSDPTTVGNAKLAPESAWNYEGGADWYPSAKLAVSATVFTARQKNTIDYTRANSTQLWQATNLGALAFSGVESQVEWRATSSQQLRFSWTYLHGSQSALGSLQSEYVFNYPVNNGRATWLWHARQGLLLSTQLGVLERTKLAPVPSAPYAVWDLSIARDKGRWQPYVRATNLSSTGYQEIQGVAMPPRAVMAGVQIVLSRK</sequence>
<dbReference type="PROSITE" id="PS52016">
    <property type="entry name" value="TONB_DEPENDENT_REC_3"/>
    <property type="match status" value="1"/>
</dbReference>
<dbReference type="InterPro" id="IPR012910">
    <property type="entry name" value="Plug_dom"/>
</dbReference>
<dbReference type="Pfam" id="PF00593">
    <property type="entry name" value="TonB_dep_Rec_b-barrel"/>
    <property type="match status" value="1"/>
</dbReference>
<dbReference type="PANTHER" id="PTHR30069">
    <property type="entry name" value="TONB-DEPENDENT OUTER MEMBRANE RECEPTOR"/>
    <property type="match status" value="1"/>
</dbReference>
<dbReference type="Gene3D" id="2.170.130.10">
    <property type="entry name" value="TonB-dependent receptor, plug domain"/>
    <property type="match status" value="1"/>
</dbReference>
<dbReference type="InterPro" id="IPR037066">
    <property type="entry name" value="Plug_dom_sf"/>
</dbReference>
<evidence type="ECO:0000313" key="15">
    <source>
        <dbReference type="Proteomes" id="UP000236728"/>
    </source>
</evidence>
<keyword evidence="4 10" id="KW-0812">Transmembrane</keyword>
<dbReference type="PANTHER" id="PTHR30069:SF29">
    <property type="entry name" value="HEMOGLOBIN AND HEMOGLOBIN-HAPTOGLOBIN-BINDING PROTEIN 1-RELATED"/>
    <property type="match status" value="1"/>
</dbReference>
<keyword evidence="9 10" id="KW-0998">Cell outer membrane</keyword>
<keyword evidence="6 11" id="KW-0798">TonB box</keyword>
<dbReference type="Proteomes" id="UP000236728">
    <property type="component" value="Unassembled WGS sequence"/>
</dbReference>
<evidence type="ECO:0000256" key="8">
    <source>
        <dbReference type="ARBA" id="ARBA00023170"/>
    </source>
</evidence>
<reference evidence="14 15" key="1">
    <citation type="submission" date="2016-10" db="EMBL/GenBank/DDBJ databases">
        <authorList>
            <person name="de Groot N.N."/>
        </authorList>
    </citation>
    <scope>NUCLEOTIDE SEQUENCE [LARGE SCALE GENOMIC DNA]</scope>
    <source>
        <strain evidence="14 15">DSM 22489</strain>
    </source>
</reference>
<dbReference type="EMBL" id="FNVA01000002">
    <property type="protein sequence ID" value="SEF97971.1"/>
    <property type="molecule type" value="Genomic_DNA"/>
</dbReference>
<dbReference type="GO" id="GO:0009279">
    <property type="term" value="C:cell outer membrane"/>
    <property type="evidence" value="ECO:0007669"/>
    <property type="project" value="UniProtKB-SubCell"/>
</dbReference>
<keyword evidence="5" id="KW-0732">Signal</keyword>
<keyword evidence="3 10" id="KW-1134">Transmembrane beta strand</keyword>
<dbReference type="InterPro" id="IPR036942">
    <property type="entry name" value="Beta-barrel_TonB_sf"/>
</dbReference>
<evidence type="ECO:0000256" key="10">
    <source>
        <dbReference type="PROSITE-ProRule" id="PRU01360"/>
    </source>
</evidence>
<evidence type="ECO:0000256" key="4">
    <source>
        <dbReference type="ARBA" id="ARBA00022692"/>
    </source>
</evidence>
<evidence type="ECO:0000256" key="2">
    <source>
        <dbReference type="ARBA" id="ARBA00022448"/>
    </source>
</evidence>
<evidence type="ECO:0000256" key="11">
    <source>
        <dbReference type="RuleBase" id="RU003357"/>
    </source>
</evidence>
<dbReference type="GO" id="GO:0044718">
    <property type="term" value="P:siderophore transmembrane transport"/>
    <property type="evidence" value="ECO:0007669"/>
    <property type="project" value="TreeGrafter"/>
</dbReference>
<keyword evidence="8" id="KW-0675">Receptor</keyword>
<dbReference type="GO" id="GO:0015344">
    <property type="term" value="F:siderophore uptake transmembrane transporter activity"/>
    <property type="evidence" value="ECO:0007669"/>
    <property type="project" value="TreeGrafter"/>
</dbReference>
<evidence type="ECO:0000259" key="12">
    <source>
        <dbReference type="Pfam" id="PF00593"/>
    </source>
</evidence>
<dbReference type="AlphaFoldDB" id="A0A1H5WFK1"/>
<gene>
    <name evidence="14" type="ORF">SAMN05421819_1550</name>
</gene>
<keyword evidence="15" id="KW-1185">Reference proteome</keyword>
<dbReference type="InterPro" id="IPR000531">
    <property type="entry name" value="Beta-barrel_TonB"/>
</dbReference>
<organism evidence="14 15">
    <name type="scientific">Bryocella elongata</name>
    <dbReference type="NCBI Taxonomy" id="863522"/>
    <lineage>
        <taxon>Bacteria</taxon>
        <taxon>Pseudomonadati</taxon>
        <taxon>Acidobacteriota</taxon>
        <taxon>Terriglobia</taxon>
        <taxon>Terriglobales</taxon>
        <taxon>Acidobacteriaceae</taxon>
        <taxon>Bryocella</taxon>
    </lineage>
</organism>
<comment type="similarity">
    <text evidence="10 11">Belongs to the TonB-dependent receptor family.</text>
</comment>
<evidence type="ECO:0000313" key="14">
    <source>
        <dbReference type="EMBL" id="SEF97971.1"/>
    </source>
</evidence>
<evidence type="ECO:0000259" key="13">
    <source>
        <dbReference type="Pfam" id="PF07715"/>
    </source>
</evidence>
<dbReference type="SUPFAM" id="SSF56935">
    <property type="entry name" value="Porins"/>
    <property type="match status" value="1"/>
</dbReference>
<feature type="domain" description="TonB-dependent receptor-like beta-barrel" evidence="12">
    <location>
        <begin position="173"/>
        <end position="537"/>
    </location>
</feature>
<evidence type="ECO:0000256" key="3">
    <source>
        <dbReference type="ARBA" id="ARBA00022452"/>
    </source>
</evidence>
<dbReference type="Pfam" id="PF07715">
    <property type="entry name" value="Plug"/>
    <property type="match status" value="1"/>
</dbReference>
<protein>
    <submittedName>
        <fullName evidence="14">Iron complex outermembrane recepter protein</fullName>
    </submittedName>
</protein>
<keyword evidence="2 10" id="KW-0813">Transport</keyword>
<keyword evidence="7 10" id="KW-0472">Membrane</keyword>
<evidence type="ECO:0000256" key="7">
    <source>
        <dbReference type="ARBA" id="ARBA00023136"/>
    </source>
</evidence>
<evidence type="ECO:0000256" key="5">
    <source>
        <dbReference type="ARBA" id="ARBA00022729"/>
    </source>
</evidence>
<dbReference type="InterPro" id="IPR039426">
    <property type="entry name" value="TonB-dep_rcpt-like"/>
</dbReference>
<accession>A0A1H5WFK1</accession>
<evidence type="ECO:0000256" key="1">
    <source>
        <dbReference type="ARBA" id="ARBA00004571"/>
    </source>
</evidence>
<dbReference type="Gene3D" id="2.40.170.20">
    <property type="entry name" value="TonB-dependent receptor, beta-barrel domain"/>
    <property type="match status" value="1"/>
</dbReference>
<feature type="domain" description="TonB-dependent receptor plug" evidence="13">
    <location>
        <begin position="34"/>
        <end position="120"/>
    </location>
</feature>
<comment type="subcellular location">
    <subcellularLocation>
        <location evidence="1 10">Cell outer membrane</location>
        <topology evidence="1 10">Multi-pass membrane protein</topology>
    </subcellularLocation>
</comment>